<name>A0A382A338_9ZZZZ</name>
<dbReference type="Gene3D" id="3.40.1260.10">
    <property type="entry name" value="DsrEFH-like"/>
    <property type="match status" value="1"/>
</dbReference>
<gene>
    <name evidence="1" type="ORF">METZ01_LOCUS148495</name>
</gene>
<dbReference type="SUPFAM" id="SSF75169">
    <property type="entry name" value="DsrEFH-like"/>
    <property type="match status" value="1"/>
</dbReference>
<dbReference type="InterPro" id="IPR032836">
    <property type="entry name" value="DsrE2-like"/>
</dbReference>
<dbReference type="AlphaFoldDB" id="A0A382A338"/>
<reference evidence="1" key="1">
    <citation type="submission" date="2018-05" db="EMBL/GenBank/DDBJ databases">
        <authorList>
            <person name="Lanie J.A."/>
            <person name="Ng W.-L."/>
            <person name="Kazmierczak K.M."/>
            <person name="Andrzejewski T.M."/>
            <person name="Davidsen T.M."/>
            <person name="Wayne K.J."/>
            <person name="Tettelin H."/>
            <person name="Glass J.I."/>
            <person name="Rusch D."/>
            <person name="Podicherti R."/>
            <person name="Tsui H.-C.T."/>
            <person name="Winkler M.E."/>
        </authorList>
    </citation>
    <scope>NUCLEOTIDE SEQUENCE</scope>
</reference>
<evidence type="ECO:0000313" key="1">
    <source>
        <dbReference type="EMBL" id="SVA95641.1"/>
    </source>
</evidence>
<dbReference type="PANTHER" id="PTHR34655:SF2">
    <property type="entry name" value="PEROXIREDOXIN FAMILY PROTEIN"/>
    <property type="match status" value="1"/>
</dbReference>
<dbReference type="Pfam" id="PF13686">
    <property type="entry name" value="DrsE_2"/>
    <property type="match status" value="1"/>
</dbReference>
<proteinExistence type="predicted"/>
<dbReference type="EMBL" id="UINC01023619">
    <property type="protein sequence ID" value="SVA95641.1"/>
    <property type="molecule type" value="Genomic_DNA"/>
</dbReference>
<protein>
    <submittedName>
        <fullName evidence="1">Uncharacterized protein</fullName>
    </submittedName>
</protein>
<organism evidence="1">
    <name type="scientific">marine metagenome</name>
    <dbReference type="NCBI Taxonomy" id="408172"/>
    <lineage>
        <taxon>unclassified sequences</taxon>
        <taxon>metagenomes</taxon>
        <taxon>ecological metagenomes</taxon>
    </lineage>
</organism>
<sequence length="131" mass="13936">MMANKLSIVCVSGTLEKLQMASMVASVAAASGDEVTVFFSMNALQYFTKDNAELAAPEEGEFGRLIGTEGVPAFRKLFEQAADLGDARLLACSMALDLMKITPEDLTLEFGPATGLTAFLSDAEDGRLLSF</sequence>
<accession>A0A382A338</accession>
<dbReference type="PANTHER" id="PTHR34655">
    <property type="entry name" value="CONSERVED WITHIN P. AEROPHILUM"/>
    <property type="match status" value="1"/>
</dbReference>
<dbReference type="InterPro" id="IPR027396">
    <property type="entry name" value="DsrEFH-like"/>
</dbReference>